<dbReference type="PROSITE" id="PS00108">
    <property type="entry name" value="PROTEIN_KINASE_ST"/>
    <property type="match status" value="1"/>
</dbReference>
<dbReference type="InterPro" id="IPR051716">
    <property type="entry name" value="Plant_RL_S/T_kinase"/>
</dbReference>
<evidence type="ECO:0000256" key="2">
    <source>
        <dbReference type="ARBA" id="ARBA00004389"/>
    </source>
</evidence>
<dbReference type="GO" id="GO:0005789">
    <property type="term" value="C:endoplasmic reticulum membrane"/>
    <property type="evidence" value="ECO:0007669"/>
    <property type="project" value="UniProtKB-SubCell"/>
</dbReference>
<comment type="subcellular location">
    <subcellularLocation>
        <location evidence="1">Cell membrane</location>
        <topology evidence="1">Single-pass membrane protein</topology>
    </subcellularLocation>
    <subcellularLocation>
        <location evidence="2">Endoplasmic reticulum membrane</location>
        <topology evidence="2">Single-pass membrane protein</topology>
    </subcellularLocation>
</comment>
<evidence type="ECO:0000313" key="29">
    <source>
        <dbReference type="Proteomes" id="UP001341281"/>
    </source>
</evidence>
<dbReference type="InterPro" id="IPR017441">
    <property type="entry name" value="Protein_kinase_ATP_BS"/>
</dbReference>
<dbReference type="PANTHER" id="PTHR48053:SF28">
    <property type="entry name" value="PROTEIN KINASE DOMAIN-CONTAINING PROTEIN"/>
    <property type="match status" value="1"/>
</dbReference>
<feature type="signal peptide" evidence="26">
    <location>
        <begin position="1"/>
        <end position="37"/>
    </location>
</feature>
<keyword evidence="17" id="KW-0472">Membrane</keyword>
<keyword evidence="9" id="KW-0808">Transferase</keyword>
<accession>A0AAQ3PNJ7</accession>
<comment type="function">
    <text evidence="23">The processed protein kinase Xa21 chain released by protein cleavage after X.oryzae pv. oryzae protein Ax21 detection translocates into the nucleus where it can bind and regulate WRKY62, a transcription factor. Confers resistance to the bacterial pathogen X.oryzae pv. oryzae (Xoo).</text>
</comment>
<comment type="catalytic activity">
    <reaction evidence="20">
        <text>L-threonyl-[protein] + ATP = O-phospho-L-threonyl-[protein] + ADP + H(+)</text>
        <dbReference type="Rhea" id="RHEA:46608"/>
        <dbReference type="Rhea" id="RHEA-COMP:11060"/>
        <dbReference type="Rhea" id="RHEA-COMP:11605"/>
        <dbReference type="ChEBI" id="CHEBI:15378"/>
        <dbReference type="ChEBI" id="CHEBI:30013"/>
        <dbReference type="ChEBI" id="CHEBI:30616"/>
        <dbReference type="ChEBI" id="CHEBI:61977"/>
        <dbReference type="ChEBI" id="CHEBI:456216"/>
        <dbReference type="EC" id="2.7.11.1"/>
    </reaction>
</comment>
<evidence type="ECO:0000256" key="10">
    <source>
        <dbReference type="ARBA" id="ARBA00022692"/>
    </source>
</evidence>
<dbReference type="Pfam" id="PF08263">
    <property type="entry name" value="LRRNT_2"/>
    <property type="match status" value="1"/>
</dbReference>
<evidence type="ECO:0000256" key="5">
    <source>
        <dbReference type="ARBA" id="ARBA00022475"/>
    </source>
</evidence>
<keyword evidence="5" id="KW-1003">Cell membrane</keyword>
<dbReference type="FunFam" id="3.30.200.20:FF:000432">
    <property type="entry name" value="LRR receptor-like serine/threonine-protein kinase EFR"/>
    <property type="match status" value="1"/>
</dbReference>
<organism evidence="28 29">
    <name type="scientific">Paspalum notatum var. saurae</name>
    <dbReference type="NCBI Taxonomy" id="547442"/>
    <lineage>
        <taxon>Eukaryota</taxon>
        <taxon>Viridiplantae</taxon>
        <taxon>Streptophyta</taxon>
        <taxon>Embryophyta</taxon>
        <taxon>Tracheophyta</taxon>
        <taxon>Spermatophyta</taxon>
        <taxon>Magnoliopsida</taxon>
        <taxon>Liliopsida</taxon>
        <taxon>Poales</taxon>
        <taxon>Poaceae</taxon>
        <taxon>PACMAD clade</taxon>
        <taxon>Panicoideae</taxon>
        <taxon>Andropogonodae</taxon>
        <taxon>Paspaleae</taxon>
        <taxon>Paspalinae</taxon>
        <taxon>Paspalum</taxon>
    </lineage>
</organism>
<evidence type="ECO:0000256" key="13">
    <source>
        <dbReference type="ARBA" id="ARBA00022741"/>
    </source>
</evidence>
<name>A0AAQ3PNJ7_PASNO</name>
<evidence type="ECO:0000256" key="6">
    <source>
        <dbReference type="ARBA" id="ARBA00022527"/>
    </source>
</evidence>
<evidence type="ECO:0000256" key="24">
    <source>
        <dbReference type="ARBA" id="ARBA00072040"/>
    </source>
</evidence>
<evidence type="ECO:0000256" key="14">
    <source>
        <dbReference type="ARBA" id="ARBA00022777"/>
    </source>
</evidence>
<dbReference type="InterPro" id="IPR032675">
    <property type="entry name" value="LRR_dom_sf"/>
</dbReference>
<dbReference type="Gene3D" id="3.30.200.20">
    <property type="entry name" value="Phosphorylase Kinase, domain 1"/>
    <property type="match status" value="1"/>
</dbReference>
<keyword evidence="29" id="KW-1185">Reference proteome</keyword>
<feature type="domain" description="Protein kinase" evidence="27">
    <location>
        <begin position="434"/>
        <end position="738"/>
    </location>
</feature>
<dbReference type="InterPro" id="IPR013210">
    <property type="entry name" value="LRR_N_plant-typ"/>
</dbReference>
<keyword evidence="8" id="KW-0433">Leucine-rich repeat</keyword>
<dbReference type="PANTHER" id="PTHR48053">
    <property type="entry name" value="LEUCINE RICH REPEAT FAMILY PROTEIN, EXPRESSED"/>
    <property type="match status" value="1"/>
</dbReference>
<keyword evidence="18" id="KW-0675">Receptor</keyword>
<dbReference type="PROSITE" id="PS00107">
    <property type="entry name" value="PROTEIN_KINASE_ATP"/>
    <property type="match status" value="1"/>
</dbReference>
<keyword evidence="7" id="KW-0597">Phosphoprotein</keyword>
<evidence type="ECO:0000256" key="19">
    <source>
        <dbReference type="ARBA" id="ARBA00023180"/>
    </source>
</evidence>
<dbReference type="Pfam" id="PF00560">
    <property type="entry name" value="LRR_1"/>
    <property type="match status" value="4"/>
</dbReference>
<evidence type="ECO:0000256" key="7">
    <source>
        <dbReference type="ARBA" id="ARBA00022553"/>
    </source>
</evidence>
<evidence type="ECO:0000256" key="9">
    <source>
        <dbReference type="ARBA" id="ARBA00022679"/>
    </source>
</evidence>
<keyword evidence="6" id="KW-0723">Serine/threonine-protein kinase</keyword>
<dbReference type="Gene3D" id="1.10.510.10">
    <property type="entry name" value="Transferase(Phosphotransferase) domain 1"/>
    <property type="match status" value="1"/>
</dbReference>
<keyword evidence="10" id="KW-0812">Transmembrane</keyword>
<feature type="binding site" evidence="25">
    <location>
        <position position="463"/>
    </location>
    <ligand>
        <name>ATP</name>
        <dbReference type="ChEBI" id="CHEBI:30616"/>
    </ligand>
</feature>
<evidence type="ECO:0000259" key="27">
    <source>
        <dbReference type="PROSITE" id="PS50011"/>
    </source>
</evidence>
<evidence type="ECO:0000256" key="21">
    <source>
        <dbReference type="ARBA" id="ARBA00048679"/>
    </source>
</evidence>
<comment type="similarity">
    <text evidence="3">Belongs to the protein kinase superfamily. Ser/Thr protein kinase family.</text>
</comment>
<keyword evidence="14" id="KW-0418">Kinase</keyword>
<sequence>MKQQMPSAYTGTHWLPVPVVVAIILLATLSCPTVVSSAPTEPLQNTSGTDLQGLLCLKLHLSGNNGTTGAMAPWKNDSVQYCSWPGVICSKRHASRVVVLALEAADLNGQIPPCVGSLTFLRAIHLPSNQLNGQLPPEIGHLKHLTYLNLSYNSLTGKIPDALSSCSHLQFIDLTNNFLDGEIPSSLGECSDLWEIHLMNNKLYGIIPEGLGTLPNLTYLVLANNILSGGIPFSLGSNPFLFSVILTNNTLTGGIPFFLANSSSLEYLDLTNNNLDGEIPSALLNSPSIRVLALAGLDLSHNNLSGEIPLEIGSLINFGVLNISNNQLSGTIPSTLGNCMHLESLHMEGNLLHGTIPESFSALRGVTEMDLSRNDLSGEIPGFFESLSSMKLLNLSFNNLEGPKRKKVKQDSHPFCKELRKFSYADLVQATNGFSLANLVGSGKSGSVYKGRFQHEEHTFAVKVFKLDQVGIPKSFLAECEALKNTRHRNLLKVITACSTFDPSGQEFKALILEYMPNGSLESWLYPKPTMYGLIRQLNLGFRITIAMDIASALDYLHSHSVPPLVHCDLKPSNVLLDDVMGAHLADFGSLNNHMFIFPLFVNVLFYFPALRDVIDYTHFTEYGFRSKLSTEGDVYSYGIIILEMLTGKRPTDEMFTNGLSLHKFVQKAFPHKIGEILDPSIILSSEEGDVGNDAAANVESCIMHLVKLGLSCSVETPKDRPKIQDVYAEVITINEAFAALRG</sequence>
<dbReference type="Pfam" id="PF13855">
    <property type="entry name" value="LRR_8"/>
    <property type="match status" value="2"/>
</dbReference>
<dbReference type="PROSITE" id="PS51257">
    <property type="entry name" value="PROKAR_LIPOPROTEIN"/>
    <property type="match status" value="1"/>
</dbReference>
<dbReference type="GO" id="GO:0004674">
    <property type="term" value="F:protein serine/threonine kinase activity"/>
    <property type="evidence" value="ECO:0007669"/>
    <property type="project" value="UniProtKB-KW"/>
</dbReference>
<keyword evidence="19" id="KW-0325">Glycoprotein</keyword>
<proteinExistence type="inferred from homology"/>
<evidence type="ECO:0000256" key="22">
    <source>
        <dbReference type="ARBA" id="ARBA00054320"/>
    </source>
</evidence>
<dbReference type="GO" id="GO:0005524">
    <property type="term" value="F:ATP binding"/>
    <property type="evidence" value="ECO:0007669"/>
    <property type="project" value="UniProtKB-UniRule"/>
</dbReference>
<dbReference type="FunFam" id="1.10.510.10:FF:000358">
    <property type="entry name" value="Putative leucine-rich repeat receptor-like serine/threonine-protein kinase"/>
    <property type="match status" value="1"/>
</dbReference>
<evidence type="ECO:0000256" key="17">
    <source>
        <dbReference type="ARBA" id="ARBA00023136"/>
    </source>
</evidence>
<dbReference type="Proteomes" id="UP001341281">
    <property type="component" value="Chromosome 01"/>
</dbReference>
<dbReference type="SUPFAM" id="SSF52058">
    <property type="entry name" value="L domain-like"/>
    <property type="match status" value="1"/>
</dbReference>
<gene>
    <name evidence="28" type="ORF">U9M48_004357</name>
</gene>
<evidence type="ECO:0000256" key="11">
    <source>
        <dbReference type="ARBA" id="ARBA00022729"/>
    </source>
</evidence>
<evidence type="ECO:0000256" key="15">
    <source>
        <dbReference type="ARBA" id="ARBA00022840"/>
    </source>
</evidence>
<dbReference type="Gene3D" id="3.80.10.10">
    <property type="entry name" value="Ribonuclease Inhibitor"/>
    <property type="match status" value="3"/>
</dbReference>
<keyword evidence="16" id="KW-1133">Transmembrane helix</keyword>
<reference evidence="28 29" key="1">
    <citation type="submission" date="2024-02" db="EMBL/GenBank/DDBJ databases">
        <title>High-quality chromosome-scale genome assembly of Pensacola bahiagrass (Paspalum notatum Flugge var. saurae).</title>
        <authorList>
            <person name="Vega J.M."/>
            <person name="Podio M."/>
            <person name="Orjuela J."/>
            <person name="Siena L.A."/>
            <person name="Pessino S.C."/>
            <person name="Combes M.C."/>
            <person name="Mariac C."/>
            <person name="Albertini E."/>
            <person name="Pupilli F."/>
            <person name="Ortiz J.P.A."/>
            <person name="Leblanc O."/>
        </authorList>
    </citation>
    <scope>NUCLEOTIDE SEQUENCE [LARGE SCALE GENOMIC DNA]</scope>
    <source>
        <strain evidence="28">R1</strain>
        <tissue evidence="28">Leaf</tissue>
    </source>
</reference>
<dbReference type="SMART" id="SM00220">
    <property type="entry name" value="S_TKc"/>
    <property type="match status" value="1"/>
</dbReference>
<evidence type="ECO:0000256" key="1">
    <source>
        <dbReference type="ARBA" id="ARBA00004162"/>
    </source>
</evidence>
<dbReference type="InterPro" id="IPR008271">
    <property type="entry name" value="Ser/Thr_kinase_AS"/>
</dbReference>
<dbReference type="InterPro" id="IPR001611">
    <property type="entry name" value="Leu-rich_rpt"/>
</dbReference>
<evidence type="ECO:0000256" key="4">
    <source>
        <dbReference type="ARBA" id="ARBA00012513"/>
    </source>
</evidence>
<evidence type="ECO:0000256" key="26">
    <source>
        <dbReference type="SAM" id="SignalP"/>
    </source>
</evidence>
<dbReference type="SUPFAM" id="SSF56112">
    <property type="entry name" value="Protein kinase-like (PK-like)"/>
    <property type="match status" value="1"/>
</dbReference>
<evidence type="ECO:0000256" key="12">
    <source>
        <dbReference type="ARBA" id="ARBA00022737"/>
    </source>
</evidence>
<dbReference type="FunFam" id="3.80.10.10:FF:000627">
    <property type="entry name" value="Probable leucine-rich repeat receptor-like protein kinase At2g33170"/>
    <property type="match status" value="1"/>
</dbReference>
<comment type="function">
    <text evidence="22">Receptor kinase that detects X.oryzae pv. oryzae protein Ax21 to promote innate immunity. Following X.oryzae pv. oryzae protein Ax21 detection, undergoes cleavage, releasing the processed protein kinase Xa21 chain.</text>
</comment>
<evidence type="ECO:0000256" key="20">
    <source>
        <dbReference type="ARBA" id="ARBA00047899"/>
    </source>
</evidence>
<dbReference type="EMBL" id="CP144745">
    <property type="protein sequence ID" value="WVZ53411.1"/>
    <property type="molecule type" value="Genomic_DNA"/>
</dbReference>
<comment type="catalytic activity">
    <reaction evidence="21">
        <text>L-seryl-[protein] + ATP = O-phospho-L-seryl-[protein] + ADP + H(+)</text>
        <dbReference type="Rhea" id="RHEA:17989"/>
        <dbReference type="Rhea" id="RHEA-COMP:9863"/>
        <dbReference type="Rhea" id="RHEA-COMP:11604"/>
        <dbReference type="ChEBI" id="CHEBI:15378"/>
        <dbReference type="ChEBI" id="CHEBI:29999"/>
        <dbReference type="ChEBI" id="CHEBI:30616"/>
        <dbReference type="ChEBI" id="CHEBI:83421"/>
        <dbReference type="ChEBI" id="CHEBI:456216"/>
        <dbReference type="EC" id="2.7.11.1"/>
    </reaction>
</comment>
<evidence type="ECO:0000256" key="8">
    <source>
        <dbReference type="ARBA" id="ARBA00022614"/>
    </source>
</evidence>
<dbReference type="EC" id="2.7.11.1" evidence="4"/>
<dbReference type="GO" id="GO:0005886">
    <property type="term" value="C:plasma membrane"/>
    <property type="evidence" value="ECO:0007669"/>
    <property type="project" value="UniProtKB-SubCell"/>
</dbReference>
<keyword evidence="11 26" id="KW-0732">Signal</keyword>
<evidence type="ECO:0000256" key="23">
    <source>
        <dbReference type="ARBA" id="ARBA00056628"/>
    </source>
</evidence>
<keyword evidence="15 25" id="KW-0067">ATP-binding</keyword>
<evidence type="ECO:0000313" key="28">
    <source>
        <dbReference type="EMBL" id="WVZ53411.1"/>
    </source>
</evidence>
<keyword evidence="13 25" id="KW-0547">Nucleotide-binding</keyword>
<evidence type="ECO:0000256" key="25">
    <source>
        <dbReference type="PROSITE-ProRule" id="PRU10141"/>
    </source>
</evidence>
<keyword evidence="12" id="KW-0677">Repeat</keyword>
<feature type="chain" id="PRO_5042843177" description="Receptor kinase-like protein Xa21" evidence="26">
    <location>
        <begin position="38"/>
        <end position="743"/>
    </location>
</feature>
<dbReference type="AlphaFoldDB" id="A0AAQ3PNJ7"/>
<dbReference type="Pfam" id="PF00069">
    <property type="entry name" value="Pkinase"/>
    <property type="match status" value="1"/>
</dbReference>
<evidence type="ECO:0000256" key="18">
    <source>
        <dbReference type="ARBA" id="ARBA00023170"/>
    </source>
</evidence>
<dbReference type="FunFam" id="3.80.10.10:FF:000095">
    <property type="entry name" value="LRR receptor-like serine/threonine-protein kinase GSO1"/>
    <property type="match status" value="1"/>
</dbReference>
<evidence type="ECO:0000256" key="3">
    <source>
        <dbReference type="ARBA" id="ARBA00008684"/>
    </source>
</evidence>
<dbReference type="PROSITE" id="PS50011">
    <property type="entry name" value="PROTEIN_KINASE_DOM"/>
    <property type="match status" value="1"/>
</dbReference>
<evidence type="ECO:0000256" key="16">
    <source>
        <dbReference type="ARBA" id="ARBA00022989"/>
    </source>
</evidence>
<dbReference type="InterPro" id="IPR000719">
    <property type="entry name" value="Prot_kinase_dom"/>
</dbReference>
<dbReference type="InterPro" id="IPR011009">
    <property type="entry name" value="Kinase-like_dom_sf"/>
</dbReference>
<protein>
    <recommendedName>
        <fullName evidence="24">Receptor kinase-like protein Xa21</fullName>
        <ecNumber evidence="4">2.7.11.1</ecNumber>
    </recommendedName>
</protein>